<evidence type="ECO:0000313" key="3">
    <source>
        <dbReference type="Proteomes" id="UP000054771"/>
    </source>
</evidence>
<organism evidence="2 3">
    <name type="scientific">Aspergillus calidoustus</name>
    <dbReference type="NCBI Taxonomy" id="454130"/>
    <lineage>
        <taxon>Eukaryota</taxon>
        <taxon>Fungi</taxon>
        <taxon>Dikarya</taxon>
        <taxon>Ascomycota</taxon>
        <taxon>Pezizomycotina</taxon>
        <taxon>Eurotiomycetes</taxon>
        <taxon>Eurotiomycetidae</taxon>
        <taxon>Eurotiales</taxon>
        <taxon>Aspergillaceae</taxon>
        <taxon>Aspergillus</taxon>
        <taxon>Aspergillus subgen. Nidulantes</taxon>
    </lineage>
</organism>
<dbReference type="AlphaFoldDB" id="A0A0U5GH02"/>
<dbReference type="STRING" id="454130.A0A0U5GH02"/>
<reference evidence="3" key="1">
    <citation type="journal article" date="2016" name="Genome Announc.">
        <title>Draft genome sequences of fungus Aspergillus calidoustus.</title>
        <authorList>
            <person name="Horn F."/>
            <person name="Linde J."/>
            <person name="Mattern D.J."/>
            <person name="Walther G."/>
            <person name="Guthke R."/>
            <person name="Scherlach K."/>
            <person name="Martin K."/>
            <person name="Brakhage A.A."/>
            <person name="Petzke L."/>
            <person name="Valiante V."/>
        </authorList>
    </citation>
    <scope>NUCLEOTIDE SEQUENCE [LARGE SCALE GENOMIC DNA]</scope>
    <source>
        <strain evidence="3">SF006504</strain>
    </source>
</reference>
<protein>
    <submittedName>
        <fullName evidence="2">Uncharacterized protein</fullName>
    </submittedName>
</protein>
<proteinExistence type="predicted"/>
<keyword evidence="3" id="KW-1185">Reference proteome</keyword>
<dbReference type="Proteomes" id="UP000054771">
    <property type="component" value="Unassembled WGS sequence"/>
</dbReference>
<accession>A0A0U5GH02</accession>
<sequence length="128" mass="14895">MKVFPEADVIWWNANSYYIQCPFCESVHCHGVNWKANKLRYSHCERMESYLCCFPLNDRGEVAYEIGKRRGRYINICIAHDRNTEYEYGNGDDADTDDTGDEDDEDDEDVNRLAIELAQKATIAAQRE</sequence>
<evidence type="ECO:0000256" key="1">
    <source>
        <dbReference type="SAM" id="MobiDB-lite"/>
    </source>
</evidence>
<dbReference type="OrthoDB" id="341259at2759"/>
<name>A0A0U5GH02_ASPCI</name>
<dbReference type="EMBL" id="CDMC01000031">
    <property type="protein sequence ID" value="CEL11794.1"/>
    <property type="molecule type" value="Genomic_DNA"/>
</dbReference>
<gene>
    <name evidence="2" type="ORF">ASPCAL14890</name>
</gene>
<evidence type="ECO:0000313" key="2">
    <source>
        <dbReference type="EMBL" id="CEL11794.1"/>
    </source>
</evidence>
<feature type="compositionally biased region" description="Acidic residues" evidence="1">
    <location>
        <begin position="90"/>
        <end position="109"/>
    </location>
</feature>
<feature type="region of interest" description="Disordered" evidence="1">
    <location>
        <begin position="85"/>
        <end position="109"/>
    </location>
</feature>